<protein>
    <submittedName>
        <fullName evidence="1">Uncharacterized protein</fullName>
    </submittedName>
</protein>
<proteinExistence type="predicted"/>
<name>A0A176WP58_MARPO</name>
<dbReference type="EMBL" id="LVLJ01000456">
    <property type="protein sequence ID" value="OAE34072.1"/>
    <property type="molecule type" value="Genomic_DNA"/>
</dbReference>
<evidence type="ECO:0000313" key="2">
    <source>
        <dbReference type="Proteomes" id="UP000077202"/>
    </source>
</evidence>
<evidence type="ECO:0000313" key="1">
    <source>
        <dbReference type="EMBL" id="OAE34072.1"/>
    </source>
</evidence>
<keyword evidence="2" id="KW-1185">Reference proteome</keyword>
<sequence length="210" mass="23465">MADVSGRFFFQVWAIEFPCLWTGPDAACNASASLSTSEFLSQGPEKSSRENHFHRKTRKAGRSLFVPEWNHVLECPILNFLISFPFLPWLLCRFSFPVSHHWKAGIGQSGVLVVPRYYSLDIAPKAALRDVSMRTIAMAQLTRSHHFRQTKLRLGVLEISLADFPSAPPKPPPPLHVSIDFPGRAAIHSHLSSVTKSARHPSLFPALPCD</sequence>
<comment type="caution">
    <text evidence="1">The sequence shown here is derived from an EMBL/GenBank/DDBJ whole genome shotgun (WGS) entry which is preliminary data.</text>
</comment>
<accession>A0A176WP58</accession>
<organism evidence="1 2">
    <name type="scientific">Marchantia polymorpha subsp. ruderalis</name>
    <dbReference type="NCBI Taxonomy" id="1480154"/>
    <lineage>
        <taxon>Eukaryota</taxon>
        <taxon>Viridiplantae</taxon>
        <taxon>Streptophyta</taxon>
        <taxon>Embryophyta</taxon>
        <taxon>Marchantiophyta</taxon>
        <taxon>Marchantiopsida</taxon>
        <taxon>Marchantiidae</taxon>
        <taxon>Marchantiales</taxon>
        <taxon>Marchantiaceae</taxon>
        <taxon>Marchantia</taxon>
    </lineage>
</organism>
<dbReference type="AlphaFoldDB" id="A0A176WP58"/>
<dbReference type="Proteomes" id="UP000077202">
    <property type="component" value="Unassembled WGS sequence"/>
</dbReference>
<reference evidence="1" key="1">
    <citation type="submission" date="2016-03" db="EMBL/GenBank/DDBJ databases">
        <title>Mechanisms controlling the formation of the plant cell surface in tip-growing cells are functionally conserved among land plants.</title>
        <authorList>
            <person name="Honkanen S."/>
            <person name="Jones V.A."/>
            <person name="Morieri G."/>
            <person name="Champion C."/>
            <person name="Hetherington A.J."/>
            <person name="Kelly S."/>
            <person name="Saint-Marcoux D."/>
            <person name="Proust H."/>
            <person name="Prescott H."/>
            <person name="Dolan L."/>
        </authorList>
    </citation>
    <scope>NUCLEOTIDE SEQUENCE [LARGE SCALE GENOMIC DNA]</scope>
    <source>
        <tissue evidence="1">Whole gametophyte</tissue>
    </source>
</reference>
<gene>
    <name evidence="1" type="ORF">AXG93_4280s1220</name>
</gene>